<gene>
    <name evidence="2" type="ORF">SAMN04488700_0381</name>
</gene>
<dbReference type="EMBL" id="FXBJ01000002">
    <property type="protein sequence ID" value="SMH26995.1"/>
    <property type="molecule type" value="Genomic_DNA"/>
</dbReference>
<evidence type="ECO:0008006" key="4">
    <source>
        <dbReference type="Google" id="ProtNLM"/>
    </source>
</evidence>
<evidence type="ECO:0000313" key="2">
    <source>
        <dbReference type="EMBL" id="SMH26995.1"/>
    </source>
</evidence>
<proteinExistence type="predicted"/>
<accession>A0A1X7MQN1</accession>
<feature type="transmembrane region" description="Helical" evidence="1">
    <location>
        <begin position="175"/>
        <end position="193"/>
    </location>
</feature>
<dbReference type="InterPro" id="IPR021359">
    <property type="entry name" value="DUF2812"/>
</dbReference>
<keyword evidence="3" id="KW-1185">Reference proteome</keyword>
<sequence length="206" mass="24357">MSMKKFKFFFNLDKEEKWLNEQSNEGWELYDKKADYKFREKAHSSTIKIDYRTFKSKKDFQDYKTLFKDSGWEHIPGSKTSGKQYFKKIEKSASADIFSDNFSKAERYQRMARVWASLAMSYLVILISLYLTKIVDFQTLLNPKSLYLTPGLWDLSGSSFWKAFLFETPFAIGRGFSWLIIPTLVLLYIIFAVKAHYHYKNALLND</sequence>
<keyword evidence="1" id="KW-1133">Transmembrane helix</keyword>
<reference evidence="2 3" key="1">
    <citation type="submission" date="2017-04" db="EMBL/GenBank/DDBJ databases">
        <authorList>
            <person name="Afonso C.L."/>
            <person name="Miller P.J."/>
            <person name="Scott M.A."/>
            <person name="Spackman E."/>
            <person name="Goraichik I."/>
            <person name="Dimitrov K.M."/>
            <person name="Suarez D.L."/>
            <person name="Swayne D.E."/>
        </authorList>
    </citation>
    <scope>NUCLEOTIDE SEQUENCE [LARGE SCALE GENOMIC DNA]</scope>
    <source>
        <strain evidence="2 3">LMG26642</strain>
    </source>
</reference>
<dbReference type="Pfam" id="PF11193">
    <property type="entry name" value="DUF2812"/>
    <property type="match status" value="1"/>
</dbReference>
<keyword evidence="1" id="KW-0472">Membrane</keyword>
<dbReference type="Proteomes" id="UP000193435">
    <property type="component" value="Unassembled WGS sequence"/>
</dbReference>
<dbReference type="STRING" id="1073423.SAMN04488700_0381"/>
<protein>
    <recommendedName>
        <fullName evidence="4">DUF2812 domain-containing protein</fullName>
    </recommendedName>
</protein>
<organism evidence="2 3">
    <name type="scientific">Carnobacterium iners</name>
    <dbReference type="NCBI Taxonomy" id="1073423"/>
    <lineage>
        <taxon>Bacteria</taxon>
        <taxon>Bacillati</taxon>
        <taxon>Bacillota</taxon>
        <taxon>Bacilli</taxon>
        <taxon>Lactobacillales</taxon>
        <taxon>Carnobacteriaceae</taxon>
        <taxon>Carnobacterium</taxon>
    </lineage>
</organism>
<evidence type="ECO:0000313" key="3">
    <source>
        <dbReference type="Proteomes" id="UP000193435"/>
    </source>
</evidence>
<name>A0A1X7MQN1_9LACT</name>
<keyword evidence="1" id="KW-0812">Transmembrane</keyword>
<feature type="transmembrane region" description="Helical" evidence="1">
    <location>
        <begin position="114"/>
        <end position="132"/>
    </location>
</feature>
<evidence type="ECO:0000256" key="1">
    <source>
        <dbReference type="SAM" id="Phobius"/>
    </source>
</evidence>
<dbReference type="AlphaFoldDB" id="A0A1X7MQN1"/>